<protein>
    <submittedName>
        <fullName evidence="1">Uncharacterized protein</fullName>
    </submittedName>
</protein>
<keyword evidence="2" id="KW-1185">Reference proteome</keyword>
<sequence>MAEFFLGAALTGLLFLYMGVMVTSESIEKVLSTCEQNEGVKHFGVDHFESATVQCNSGAIFKIDLKDRKSK</sequence>
<organism evidence="1 2">
    <name type="scientific">Pseudomonas phage PaZq-1</name>
    <dbReference type="NCBI Taxonomy" id="2419747"/>
    <lineage>
        <taxon>Viruses</taxon>
        <taxon>Duplodnaviria</taxon>
        <taxon>Heunggongvirae</taxon>
        <taxon>Uroviricota</taxon>
        <taxon>Caudoviricetes</taxon>
        <taxon>Vandenendeviridae</taxon>
        <taxon>Skurskavirinae</taxon>
        <taxon>Pakpunavirus</taxon>
        <taxon>Pakpunavirus PaZq1</taxon>
    </lineage>
</organism>
<dbReference type="Proteomes" id="UP000290779">
    <property type="component" value="Segment"/>
</dbReference>
<reference evidence="1" key="1">
    <citation type="submission" date="2018-08" db="EMBL/GenBank/DDBJ databases">
        <title>PaZq-1, Complete genome sequences of 3 novel enterobacteria, Pakpunavirus like phages.</title>
        <authorList>
            <person name="Yuan S."/>
            <person name="Ma Y."/>
            <person name="Liu Q."/>
        </authorList>
    </citation>
    <scope>NUCLEOTIDE SEQUENCE [LARGE SCALE GENOMIC DNA]</scope>
</reference>
<proteinExistence type="predicted"/>
<evidence type="ECO:0000313" key="2">
    <source>
        <dbReference type="Proteomes" id="UP000290779"/>
    </source>
</evidence>
<name>A0A411BEA3_9CAUD</name>
<dbReference type="EMBL" id="MH791408">
    <property type="protein sequence ID" value="QAX99855.1"/>
    <property type="molecule type" value="Genomic_DNA"/>
</dbReference>
<evidence type="ECO:0000313" key="1">
    <source>
        <dbReference type="EMBL" id="QAX99855.1"/>
    </source>
</evidence>
<accession>A0A411BEA3</accession>